<dbReference type="PROSITE" id="PS51375">
    <property type="entry name" value="PPR"/>
    <property type="match status" value="4"/>
</dbReference>
<dbReference type="OrthoDB" id="119302at2759"/>
<dbReference type="InterPro" id="IPR011990">
    <property type="entry name" value="TPR-like_helical_dom_sf"/>
</dbReference>
<dbReference type="Gene3D" id="3.40.50.10380">
    <property type="entry name" value="Malic enzyme, N-terminal domain"/>
    <property type="match status" value="1"/>
</dbReference>
<evidence type="ECO:0000256" key="2">
    <source>
        <dbReference type="PROSITE-ProRule" id="PRU00708"/>
    </source>
</evidence>
<dbReference type="Proteomes" id="UP000653305">
    <property type="component" value="Unassembled WGS sequence"/>
</dbReference>
<feature type="repeat" description="PPR" evidence="2">
    <location>
        <begin position="794"/>
        <end position="828"/>
    </location>
</feature>
<dbReference type="AlphaFoldDB" id="A0A830BU65"/>
<feature type="repeat" description="PPR" evidence="2">
    <location>
        <begin position="759"/>
        <end position="793"/>
    </location>
</feature>
<protein>
    <submittedName>
        <fullName evidence="4">Pentatricopeptide repeat-containing protein at1g76280</fullName>
    </submittedName>
</protein>
<dbReference type="GO" id="GO:0004470">
    <property type="term" value="F:malic enzyme activity"/>
    <property type="evidence" value="ECO:0007669"/>
    <property type="project" value="InterPro"/>
</dbReference>
<dbReference type="InterPro" id="IPR002885">
    <property type="entry name" value="PPR_rpt"/>
</dbReference>
<organism evidence="4 5">
    <name type="scientific">Phtheirospermum japonicum</name>
    <dbReference type="NCBI Taxonomy" id="374723"/>
    <lineage>
        <taxon>Eukaryota</taxon>
        <taxon>Viridiplantae</taxon>
        <taxon>Streptophyta</taxon>
        <taxon>Embryophyta</taxon>
        <taxon>Tracheophyta</taxon>
        <taxon>Spermatophyta</taxon>
        <taxon>Magnoliopsida</taxon>
        <taxon>eudicotyledons</taxon>
        <taxon>Gunneridae</taxon>
        <taxon>Pentapetalae</taxon>
        <taxon>asterids</taxon>
        <taxon>lamiids</taxon>
        <taxon>Lamiales</taxon>
        <taxon>Orobanchaceae</taxon>
        <taxon>Orobanchaceae incertae sedis</taxon>
        <taxon>Phtheirospermum</taxon>
    </lineage>
</organism>
<proteinExistence type="predicted"/>
<dbReference type="Pfam" id="PF13812">
    <property type="entry name" value="PPR_3"/>
    <property type="match status" value="1"/>
</dbReference>
<reference evidence="4" key="1">
    <citation type="submission" date="2020-07" db="EMBL/GenBank/DDBJ databases">
        <title>Ethylene signaling mediates host invasion by parasitic plants.</title>
        <authorList>
            <person name="Yoshida S."/>
        </authorList>
    </citation>
    <scope>NUCLEOTIDE SEQUENCE</scope>
    <source>
        <strain evidence="4">Okayama</strain>
    </source>
</reference>
<keyword evidence="5" id="KW-1185">Reference proteome</keyword>
<dbReference type="PANTHER" id="PTHR47859">
    <property type="entry name" value="PENTATRICOPEPTIDE REPEAT-CONTAINING PROTEIN"/>
    <property type="match status" value="1"/>
</dbReference>
<feature type="domain" description="Malic enzyme N-terminal" evidence="3">
    <location>
        <begin position="279"/>
        <end position="376"/>
    </location>
</feature>
<evidence type="ECO:0000313" key="5">
    <source>
        <dbReference type="Proteomes" id="UP000653305"/>
    </source>
</evidence>
<sequence>MNKPLIRCPTHALRQRKNAAATFGKITLPPHLEKIAAVRFGINAGGLIFIFADQIEDLNFWVEGWSVERRAARSGKRGRLSFFFFFFECFLAKGKIEAASAARNKVPAKMMRLAVRWKCITNSFRDWKAPDIRRKNAAGFVEALQSFGTSNDYLAREPIERSMQDKIVNELYLGERSRASHMLSELGRGGQALQAGDFISILQYCARAPDPLVRDGIDHFGLSGRSDDNGISIFGSQDIWIDHVSMTKLADLKRLQLSARDGPSDPYSLAKWRILNRLHDRNETMYYKVLIDNIEEYAPIVYTPTAGLVDMIVVTDGSRILGLGDLGVQGIGIAIGKLDLFMSLLHGSTHKEYSLVLLTILQQDVSVVHEIWKEYINCHSPSILTVRKFIQSFTMLQDLQSAYVALQQMIVVALQQKDSIIETREGRLLDSNLDIPIPLRDDLDRNRYGENSFASVPSNSEYFKERDSNKGLGFELVANKVSADGVSLSEQPFSVPVMKLLRWSVGDIMHTCAKFKDIMLAEKIMLQTQNLGLEPSSCTYDGYIRALVAGKGFHDAVEVIKVMQQKNMKPHDSTLAVISVSCSKGLELDLAETFLAQISKCDRAYPFNAFLEACDNLDRPDRAVGILAKMKDFNLPDIRTYELLFSLFGNVNAPYEDGNMLSQIDVAKRISAIEMDMRRHGIQHSHTSMQNLLKALGMEGMTKDMIQYLRVAENQFMHKNRHLRINTYNTVLHLLVEAKESQIAIEIYKRMISCGLSPNAATYNIMVDCCTVIKCYRSACAIISVMIRDGFYPYIVTYTALIKILMSFGEFDETLKLLDQASSEGSQPDLVLYNTILQAAGEKGRIDVIELIVEQMHQENIQPDPSSCSHVFNAYADNGFYSTAMEALQVLSMRMISRDDDVHEENRLEYENLIFDEDPETESRIIEIFKDSSETGVALLYLRWCAMLQFPISWSPNQSPWAKRLSSDYASRHHG</sequence>
<dbReference type="PANTHER" id="PTHR47859:SF1">
    <property type="entry name" value="PENTATRICOPEPTIDE REPEAT-CONTAINING PROTEIN"/>
    <property type="match status" value="1"/>
</dbReference>
<dbReference type="InterPro" id="IPR037062">
    <property type="entry name" value="Malic_N_dom_sf"/>
</dbReference>
<dbReference type="NCBIfam" id="TIGR00756">
    <property type="entry name" value="PPR"/>
    <property type="match status" value="4"/>
</dbReference>
<dbReference type="Pfam" id="PF00390">
    <property type="entry name" value="malic"/>
    <property type="match status" value="1"/>
</dbReference>
<dbReference type="SUPFAM" id="SSF53223">
    <property type="entry name" value="Aminoacid dehydrogenase-like, N-terminal domain"/>
    <property type="match status" value="1"/>
</dbReference>
<dbReference type="Pfam" id="PF23276">
    <property type="entry name" value="TPR_24"/>
    <property type="match status" value="1"/>
</dbReference>
<dbReference type="SMART" id="SM01274">
    <property type="entry name" value="malic"/>
    <property type="match status" value="1"/>
</dbReference>
<dbReference type="Gene3D" id="1.25.40.10">
    <property type="entry name" value="Tetratricopeptide repeat domain"/>
    <property type="match status" value="3"/>
</dbReference>
<evidence type="ECO:0000259" key="3">
    <source>
        <dbReference type="SMART" id="SM01274"/>
    </source>
</evidence>
<comment type="caution">
    <text evidence="4">The sequence shown here is derived from an EMBL/GenBank/DDBJ whole genome shotgun (WGS) entry which is preliminary data.</text>
</comment>
<feature type="repeat" description="PPR" evidence="2">
    <location>
        <begin position="829"/>
        <end position="863"/>
    </location>
</feature>
<accession>A0A830BU65</accession>
<gene>
    <name evidence="4" type="ORF">PHJA_000859200</name>
</gene>
<dbReference type="InterPro" id="IPR057027">
    <property type="entry name" value="TPR_mt"/>
</dbReference>
<dbReference type="SUPFAM" id="SSF51126">
    <property type="entry name" value="Pectin lyase-like"/>
    <property type="match status" value="1"/>
</dbReference>
<feature type="repeat" description="PPR" evidence="2">
    <location>
        <begin position="724"/>
        <end position="758"/>
    </location>
</feature>
<dbReference type="Gene3D" id="1.20.1370.30">
    <property type="match status" value="1"/>
</dbReference>
<name>A0A830BU65_9LAMI</name>
<dbReference type="InterPro" id="IPR011050">
    <property type="entry name" value="Pectin_lyase_fold/virulence"/>
</dbReference>
<dbReference type="InterPro" id="IPR012301">
    <property type="entry name" value="Malic_N_dom"/>
</dbReference>
<evidence type="ECO:0000313" key="4">
    <source>
        <dbReference type="EMBL" id="GFP87155.1"/>
    </source>
</evidence>
<keyword evidence="1" id="KW-0677">Repeat</keyword>
<dbReference type="EMBL" id="BMAC01000138">
    <property type="protein sequence ID" value="GFP87155.1"/>
    <property type="molecule type" value="Genomic_DNA"/>
</dbReference>
<dbReference type="Pfam" id="PF13041">
    <property type="entry name" value="PPR_2"/>
    <property type="match status" value="1"/>
</dbReference>
<dbReference type="GO" id="GO:0016616">
    <property type="term" value="F:oxidoreductase activity, acting on the CH-OH group of donors, NAD or NADP as acceptor"/>
    <property type="evidence" value="ECO:0007669"/>
    <property type="project" value="InterPro"/>
</dbReference>
<dbReference type="InterPro" id="IPR046346">
    <property type="entry name" value="Aminoacid_DH-like_N_sf"/>
</dbReference>
<evidence type="ECO:0000256" key="1">
    <source>
        <dbReference type="ARBA" id="ARBA00022737"/>
    </source>
</evidence>